<dbReference type="Proteomes" id="UP001362999">
    <property type="component" value="Unassembled WGS sequence"/>
</dbReference>
<dbReference type="Pfam" id="PF00856">
    <property type="entry name" value="SET"/>
    <property type="match status" value="1"/>
</dbReference>
<evidence type="ECO:0000256" key="5">
    <source>
        <dbReference type="ARBA" id="ARBA00022691"/>
    </source>
</evidence>
<evidence type="ECO:0000256" key="2">
    <source>
        <dbReference type="ARBA" id="ARBA00022454"/>
    </source>
</evidence>
<dbReference type="EMBL" id="JAWWNJ010000164">
    <property type="protein sequence ID" value="KAK6977890.1"/>
    <property type="molecule type" value="Genomic_DNA"/>
</dbReference>
<dbReference type="AlphaFoldDB" id="A0AAV9ZDW0"/>
<dbReference type="InterPro" id="IPR001214">
    <property type="entry name" value="SET_dom"/>
</dbReference>
<keyword evidence="10" id="KW-1185">Reference proteome</keyword>
<dbReference type="PANTHER" id="PTHR46223">
    <property type="entry name" value="HISTONE-LYSINE N-METHYLTRANSFERASE SUV39H"/>
    <property type="match status" value="1"/>
</dbReference>
<keyword evidence="6" id="KW-0479">Metal-binding</keyword>
<evidence type="ECO:0000256" key="1">
    <source>
        <dbReference type="ARBA" id="ARBA00004286"/>
    </source>
</evidence>
<evidence type="ECO:0000313" key="10">
    <source>
        <dbReference type="Proteomes" id="UP001362999"/>
    </source>
</evidence>
<comment type="subcellular location">
    <subcellularLocation>
        <location evidence="1">Chromosome</location>
    </subcellularLocation>
</comment>
<evidence type="ECO:0000259" key="8">
    <source>
        <dbReference type="PROSITE" id="PS50280"/>
    </source>
</evidence>
<organism evidence="9 10">
    <name type="scientific">Favolaschia claudopus</name>
    <dbReference type="NCBI Taxonomy" id="2862362"/>
    <lineage>
        <taxon>Eukaryota</taxon>
        <taxon>Fungi</taxon>
        <taxon>Dikarya</taxon>
        <taxon>Basidiomycota</taxon>
        <taxon>Agaricomycotina</taxon>
        <taxon>Agaricomycetes</taxon>
        <taxon>Agaricomycetidae</taxon>
        <taxon>Agaricales</taxon>
        <taxon>Marasmiineae</taxon>
        <taxon>Mycenaceae</taxon>
        <taxon>Favolaschia</taxon>
    </lineage>
</organism>
<dbReference type="Gene3D" id="2.170.270.10">
    <property type="entry name" value="SET domain"/>
    <property type="match status" value="1"/>
</dbReference>
<evidence type="ECO:0000256" key="3">
    <source>
        <dbReference type="ARBA" id="ARBA00022603"/>
    </source>
</evidence>
<sequence length="204" mass="22708">QGLFNFSYGPDDIVVECNPYCNCAPTCNNRVAQRPRPVPIELFKTLNRGWGIRSPREVKKGAVLGLHTGLAANSTFLRPRRDAKSVDEGHREHIFDLDYNDGDAPEDELFSVDSFECGNWTRFVNHSCSPNVRVQPIVYDTLPEQRIAFLAFIALVDITANTEFCIDYSPRAQGNTSNATTELDAAGGTKCLCESVNCRGQIYL</sequence>
<dbReference type="GO" id="GO:0032259">
    <property type="term" value="P:methylation"/>
    <property type="evidence" value="ECO:0007669"/>
    <property type="project" value="UniProtKB-KW"/>
</dbReference>
<reference evidence="9 10" key="1">
    <citation type="journal article" date="2024" name="J Genomics">
        <title>Draft genome sequencing and assembly of Favolaschia claudopus CIRM-BRFM 2984 isolated from oak limbs.</title>
        <authorList>
            <person name="Navarro D."/>
            <person name="Drula E."/>
            <person name="Chaduli D."/>
            <person name="Cazenave R."/>
            <person name="Ahrendt S."/>
            <person name="Wang J."/>
            <person name="Lipzen A."/>
            <person name="Daum C."/>
            <person name="Barry K."/>
            <person name="Grigoriev I.V."/>
            <person name="Favel A."/>
            <person name="Rosso M.N."/>
            <person name="Martin F."/>
        </authorList>
    </citation>
    <scope>NUCLEOTIDE SEQUENCE [LARGE SCALE GENOMIC DNA]</scope>
    <source>
        <strain evidence="9 10">CIRM-BRFM 2984</strain>
    </source>
</reference>
<accession>A0AAV9ZDW0</accession>
<feature type="non-terminal residue" evidence="9">
    <location>
        <position position="1"/>
    </location>
</feature>
<evidence type="ECO:0000256" key="4">
    <source>
        <dbReference type="ARBA" id="ARBA00022679"/>
    </source>
</evidence>
<protein>
    <recommendedName>
        <fullName evidence="8">SET domain-containing protein</fullName>
    </recommendedName>
</protein>
<dbReference type="PANTHER" id="PTHR46223:SF3">
    <property type="entry name" value="HISTONE-LYSINE N-METHYLTRANSFERASE SET-23"/>
    <property type="match status" value="1"/>
</dbReference>
<keyword evidence="4" id="KW-0808">Transferase</keyword>
<dbReference type="GO" id="GO:0008168">
    <property type="term" value="F:methyltransferase activity"/>
    <property type="evidence" value="ECO:0007669"/>
    <property type="project" value="UniProtKB-KW"/>
</dbReference>
<keyword evidence="3" id="KW-0489">Methyltransferase</keyword>
<dbReference type="InterPro" id="IPR050973">
    <property type="entry name" value="H3K9_Histone-Lys_N-MTase"/>
</dbReference>
<keyword evidence="7" id="KW-0862">Zinc</keyword>
<name>A0AAV9ZDW0_9AGAR</name>
<keyword evidence="5" id="KW-0949">S-adenosyl-L-methionine</keyword>
<dbReference type="GO" id="GO:0046872">
    <property type="term" value="F:metal ion binding"/>
    <property type="evidence" value="ECO:0007669"/>
    <property type="project" value="UniProtKB-KW"/>
</dbReference>
<feature type="domain" description="SET" evidence="8">
    <location>
        <begin position="38"/>
        <end position="169"/>
    </location>
</feature>
<dbReference type="SMART" id="SM00317">
    <property type="entry name" value="SET"/>
    <property type="match status" value="1"/>
</dbReference>
<gene>
    <name evidence="9" type="ORF">R3P38DRAFT_2581066</name>
</gene>
<dbReference type="InterPro" id="IPR046341">
    <property type="entry name" value="SET_dom_sf"/>
</dbReference>
<proteinExistence type="predicted"/>
<evidence type="ECO:0000256" key="7">
    <source>
        <dbReference type="ARBA" id="ARBA00022833"/>
    </source>
</evidence>
<evidence type="ECO:0000313" key="9">
    <source>
        <dbReference type="EMBL" id="KAK6977890.1"/>
    </source>
</evidence>
<evidence type="ECO:0000256" key="6">
    <source>
        <dbReference type="ARBA" id="ARBA00022723"/>
    </source>
</evidence>
<dbReference type="SUPFAM" id="SSF82199">
    <property type="entry name" value="SET domain"/>
    <property type="match status" value="1"/>
</dbReference>
<keyword evidence="2" id="KW-0158">Chromosome</keyword>
<dbReference type="PROSITE" id="PS50280">
    <property type="entry name" value="SET"/>
    <property type="match status" value="1"/>
</dbReference>
<dbReference type="GO" id="GO:0005694">
    <property type="term" value="C:chromosome"/>
    <property type="evidence" value="ECO:0007669"/>
    <property type="project" value="UniProtKB-SubCell"/>
</dbReference>
<comment type="caution">
    <text evidence="9">The sequence shown here is derived from an EMBL/GenBank/DDBJ whole genome shotgun (WGS) entry which is preliminary data.</text>
</comment>